<accession>A0A8K0NWK0</accession>
<name>A0A8K0NWK0_LADFU</name>
<dbReference type="InterPro" id="IPR043502">
    <property type="entry name" value="DNA/RNA_pol_sf"/>
</dbReference>
<feature type="non-terminal residue" evidence="2">
    <location>
        <position position="306"/>
    </location>
</feature>
<reference evidence="2" key="1">
    <citation type="submission" date="2013-04" db="EMBL/GenBank/DDBJ databases">
        <authorList>
            <person name="Qu J."/>
            <person name="Murali S.C."/>
            <person name="Bandaranaike D."/>
            <person name="Bellair M."/>
            <person name="Blankenburg K."/>
            <person name="Chao H."/>
            <person name="Dinh H."/>
            <person name="Doddapaneni H."/>
            <person name="Downs B."/>
            <person name="Dugan-Rocha S."/>
            <person name="Elkadiri S."/>
            <person name="Gnanaolivu R.D."/>
            <person name="Hernandez B."/>
            <person name="Javaid M."/>
            <person name="Jayaseelan J.C."/>
            <person name="Lee S."/>
            <person name="Li M."/>
            <person name="Ming W."/>
            <person name="Munidasa M."/>
            <person name="Muniz J."/>
            <person name="Nguyen L."/>
            <person name="Ongeri F."/>
            <person name="Osuji N."/>
            <person name="Pu L.-L."/>
            <person name="Puazo M."/>
            <person name="Qu C."/>
            <person name="Quiroz J."/>
            <person name="Raj R."/>
            <person name="Weissenberger G."/>
            <person name="Xin Y."/>
            <person name="Zou X."/>
            <person name="Han Y."/>
            <person name="Richards S."/>
            <person name="Worley K."/>
            <person name="Muzny D."/>
            <person name="Gibbs R."/>
        </authorList>
    </citation>
    <scope>NUCLEOTIDE SEQUENCE</scope>
    <source>
        <strain evidence="2">Sampled in the wild</strain>
    </source>
</reference>
<keyword evidence="3" id="KW-1185">Reference proteome</keyword>
<evidence type="ECO:0000259" key="1">
    <source>
        <dbReference type="PROSITE" id="PS50878"/>
    </source>
</evidence>
<dbReference type="CDD" id="cd01650">
    <property type="entry name" value="RT_nLTR_like"/>
    <property type="match status" value="1"/>
</dbReference>
<dbReference type="Proteomes" id="UP000792457">
    <property type="component" value="Unassembled WGS sequence"/>
</dbReference>
<dbReference type="InterPro" id="IPR000477">
    <property type="entry name" value="RT_dom"/>
</dbReference>
<organism evidence="2 3">
    <name type="scientific">Ladona fulva</name>
    <name type="common">Scarce chaser dragonfly</name>
    <name type="synonym">Libellula fulva</name>
    <dbReference type="NCBI Taxonomy" id="123851"/>
    <lineage>
        <taxon>Eukaryota</taxon>
        <taxon>Metazoa</taxon>
        <taxon>Ecdysozoa</taxon>
        <taxon>Arthropoda</taxon>
        <taxon>Hexapoda</taxon>
        <taxon>Insecta</taxon>
        <taxon>Pterygota</taxon>
        <taxon>Palaeoptera</taxon>
        <taxon>Odonata</taxon>
        <taxon>Epiprocta</taxon>
        <taxon>Anisoptera</taxon>
        <taxon>Libelluloidea</taxon>
        <taxon>Libellulidae</taxon>
        <taxon>Ladona</taxon>
    </lineage>
</organism>
<sequence>MEVINKGPGIDQIKIKDIKSTPSYWNSKNLINQSLYKGTVPDGLKIAVIKPIPKGKLINDYSNFRPISILSSIHKILEKYVVKYLTGYAKKFNLISETNLGKRNLVEKFFNYIYKHLYRDNHIIAVFIDLKKAFDIINHKILLNKLYKIGVRGNYHEWFKSYLHNRKLFSGERNVPCGVPQGSVLGPILFILYLFMCNDDAVLMATHKDFDTAISLIKEDLSSICKWCHDNDMSINENKTKVMHITNRIVKQRNVKIKIHNHNCLHLHNEEELKLDMCLCEHIEQVSNHRYLGVILDENYKFDAHI</sequence>
<dbReference type="Pfam" id="PF00078">
    <property type="entry name" value="RVT_1"/>
    <property type="match status" value="1"/>
</dbReference>
<reference evidence="2" key="2">
    <citation type="submission" date="2017-10" db="EMBL/GenBank/DDBJ databases">
        <title>Ladona fulva Genome sequencing and assembly.</title>
        <authorList>
            <person name="Murali S."/>
            <person name="Richards S."/>
            <person name="Bandaranaike D."/>
            <person name="Bellair M."/>
            <person name="Blankenburg K."/>
            <person name="Chao H."/>
            <person name="Dinh H."/>
            <person name="Doddapaneni H."/>
            <person name="Dugan-Rocha S."/>
            <person name="Elkadiri S."/>
            <person name="Gnanaolivu R."/>
            <person name="Hernandez B."/>
            <person name="Skinner E."/>
            <person name="Javaid M."/>
            <person name="Lee S."/>
            <person name="Li M."/>
            <person name="Ming W."/>
            <person name="Munidasa M."/>
            <person name="Muniz J."/>
            <person name="Nguyen L."/>
            <person name="Hughes D."/>
            <person name="Osuji N."/>
            <person name="Pu L.-L."/>
            <person name="Puazo M."/>
            <person name="Qu C."/>
            <person name="Quiroz J."/>
            <person name="Raj R."/>
            <person name="Weissenberger G."/>
            <person name="Xin Y."/>
            <person name="Zou X."/>
            <person name="Han Y."/>
            <person name="Worley K."/>
            <person name="Muzny D."/>
            <person name="Gibbs R."/>
        </authorList>
    </citation>
    <scope>NUCLEOTIDE SEQUENCE</scope>
    <source>
        <strain evidence="2">Sampled in the wild</strain>
    </source>
</reference>
<dbReference type="PROSITE" id="PS50878">
    <property type="entry name" value="RT_POL"/>
    <property type="match status" value="1"/>
</dbReference>
<evidence type="ECO:0000313" key="3">
    <source>
        <dbReference type="Proteomes" id="UP000792457"/>
    </source>
</evidence>
<comment type="caution">
    <text evidence="2">The sequence shown here is derived from an EMBL/GenBank/DDBJ whole genome shotgun (WGS) entry which is preliminary data.</text>
</comment>
<dbReference type="SUPFAM" id="SSF56672">
    <property type="entry name" value="DNA/RNA polymerases"/>
    <property type="match status" value="1"/>
</dbReference>
<feature type="domain" description="Reverse transcriptase" evidence="1">
    <location>
        <begin position="33"/>
        <end position="296"/>
    </location>
</feature>
<evidence type="ECO:0000313" key="2">
    <source>
        <dbReference type="EMBL" id="KAG8222364.1"/>
    </source>
</evidence>
<dbReference type="EMBL" id="KZ308132">
    <property type="protein sequence ID" value="KAG8222364.1"/>
    <property type="molecule type" value="Genomic_DNA"/>
</dbReference>
<dbReference type="GO" id="GO:0071897">
    <property type="term" value="P:DNA biosynthetic process"/>
    <property type="evidence" value="ECO:0007669"/>
    <property type="project" value="UniProtKB-ARBA"/>
</dbReference>
<proteinExistence type="predicted"/>
<gene>
    <name evidence="2" type="ORF">J437_LFUL002983</name>
</gene>
<dbReference type="PANTHER" id="PTHR33332">
    <property type="entry name" value="REVERSE TRANSCRIPTASE DOMAIN-CONTAINING PROTEIN"/>
    <property type="match status" value="1"/>
</dbReference>
<protein>
    <recommendedName>
        <fullName evidence="1">Reverse transcriptase domain-containing protein</fullName>
    </recommendedName>
</protein>
<dbReference type="AlphaFoldDB" id="A0A8K0NWK0"/>
<dbReference type="OrthoDB" id="445826at2759"/>